<feature type="region of interest" description="Disordered" evidence="1">
    <location>
        <begin position="42"/>
        <end position="119"/>
    </location>
</feature>
<sequence>GAGRGAVPLRAPLGVVAKRGRGQPSAQSLTGPGRCWPTLFPSTCPGLRKPALSRRRIRDAGGNQGELAHQKKMKKSQEINKGKRKEDSLTALRQQRVSEIMQQKQKEANEKKSMQTREK</sequence>
<protein>
    <recommendedName>
        <fullName evidence="4">Small EDRK-rich factor-like N-terminal domain-containing protein</fullName>
    </recommendedName>
</protein>
<feature type="compositionally biased region" description="Polar residues" evidence="1">
    <location>
        <begin position="91"/>
        <end position="103"/>
    </location>
</feature>
<reference evidence="2 3" key="1">
    <citation type="journal article" date="2009" name="Science">
        <title>Genome sequence, comparative analysis, and population genetics of the domestic horse.</title>
        <authorList>
            <consortium name="Broad Institute Genome Sequencing Platform"/>
            <consortium name="Broad Institute Whole Genome Assembly Team"/>
            <person name="Wade C.M."/>
            <person name="Giulotto E."/>
            <person name="Sigurdsson S."/>
            <person name="Zoli M."/>
            <person name="Gnerre S."/>
            <person name="Imsland F."/>
            <person name="Lear T.L."/>
            <person name="Adelson D.L."/>
            <person name="Bailey E."/>
            <person name="Bellone R.R."/>
            <person name="Bloecker H."/>
            <person name="Distl O."/>
            <person name="Edgar R.C."/>
            <person name="Garber M."/>
            <person name="Leeb T."/>
            <person name="Mauceli E."/>
            <person name="MacLeod J.N."/>
            <person name="Penedo M.C.T."/>
            <person name="Raison J.M."/>
            <person name="Sharpe T."/>
            <person name="Vogel J."/>
            <person name="Andersson L."/>
            <person name="Antczak D.F."/>
            <person name="Biagi T."/>
            <person name="Binns M.M."/>
            <person name="Chowdhary B.P."/>
            <person name="Coleman S.J."/>
            <person name="Della Valle G."/>
            <person name="Fryc S."/>
            <person name="Guerin G."/>
            <person name="Hasegawa T."/>
            <person name="Hill E.W."/>
            <person name="Jurka J."/>
            <person name="Kiialainen A."/>
            <person name="Lindgren G."/>
            <person name="Liu J."/>
            <person name="Magnani E."/>
            <person name="Mickelson J.R."/>
            <person name="Murray J."/>
            <person name="Nergadze S.G."/>
            <person name="Onofrio R."/>
            <person name="Pedroni S."/>
            <person name="Piras M.F."/>
            <person name="Raudsepp T."/>
            <person name="Rocchi M."/>
            <person name="Roeed K.H."/>
            <person name="Ryder O.A."/>
            <person name="Searle S."/>
            <person name="Skow L."/>
            <person name="Swinburne J.E."/>
            <person name="Syvaenen A.C."/>
            <person name="Tozaki T."/>
            <person name="Valberg S.J."/>
            <person name="Vaudin M."/>
            <person name="White J.R."/>
            <person name="Zody M.C."/>
            <person name="Lander E.S."/>
            <person name="Lindblad-Toh K."/>
        </authorList>
    </citation>
    <scope>NUCLEOTIDE SEQUENCE [LARGE SCALE GENOMIC DNA]</scope>
    <source>
        <strain evidence="2 3">Thoroughbred</strain>
    </source>
</reference>
<evidence type="ECO:0008006" key="4">
    <source>
        <dbReference type="Google" id="ProtNLM"/>
    </source>
</evidence>
<dbReference type="AlphaFoldDB" id="A0A9L0S481"/>
<dbReference type="Proteomes" id="UP000002281">
    <property type="component" value="Chromosome 14"/>
</dbReference>
<organism evidence="2 3">
    <name type="scientific">Equus caballus</name>
    <name type="common">Horse</name>
    <dbReference type="NCBI Taxonomy" id="9796"/>
    <lineage>
        <taxon>Eukaryota</taxon>
        <taxon>Metazoa</taxon>
        <taxon>Chordata</taxon>
        <taxon>Craniata</taxon>
        <taxon>Vertebrata</taxon>
        <taxon>Euteleostomi</taxon>
        <taxon>Mammalia</taxon>
        <taxon>Eutheria</taxon>
        <taxon>Laurasiatheria</taxon>
        <taxon>Perissodactyla</taxon>
        <taxon>Equidae</taxon>
        <taxon>Equus</taxon>
    </lineage>
</organism>
<evidence type="ECO:0000313" key="2">
    <source>
        <dbReference type="Ensembl" id="ENSECAP00000069646.1"/>
    </source>
</evidence>
<feature type="compositionally biased region" description="Basic and acidic residues" evidence="1">
    <location>
        <begin position="104"/>
        <end position="119"/>
    </location>
</feature>
<evidence type="ECO:0000256" key="1">
    <source>
        <dbReference type="SAM" id="MobiDB-lite"/>
    </source>
</evidence>
<reference evidence="2" key="2">
    <citation type="submission" date="2025-08" db="UniProtKB">
        <authorList>
            <consortium name="Ensembl"/>
        </authorList>
    </citation>
    <scope>IDENTIFICATION</scope>
    <source>
        <strain evidence="2">Thoroughbred</strain>
    </source>
</reference>
<proteinExistence type="predicted"/>
<evidence type="ECO:0000313" key="3">
    <source>
        <dbReference type="Proteomes" id="UP000002281"/>
    </source>
</evidence>
<keyword evidence="3" id="KW-1185">Reference proteome</keyword>
<name>A0A9L0S481_HORSE</name>
<dbReference type="Ensembl" id="ENSECAT00000115765.1">
    <property type="protein sequence ID" value="ENSECAP00000069646.1"/>
    <property type="gene ID" value="ENSECAG00000039271.3"/>
</dbReference>
<feature type="compositionally biased region" description="Basic and acidic residues" evidence="1">
    <location>
        <begin position="75"/>
        <end position="88"/>
    </location>
</feature>
<accession>A0A9L0S481</accession>
<reference evidence="2" key="3">
    <citation type="submission" date="2025-09" db="UniProtKB">
        <authorList>
            <consortium name="Ensembl"/>
        </authorList>
    </citation>
    <scope>IDENTIFICATION</scope>
    <source>
        <strain evidence="2">Thoroughbred</strain>
    </source>
</reference>
<dbReference type="GeneTree" id="ENSGT00940000161793"/>